<evidence type="ECO:0000256" key="1">
    <source>
        <dbReference type="ARBA" id="ARBA00004123"/>
    </source>
</evidence>
<dbReference type="GO" id="GO:0045892">
    <property type="term" value="P:negative regulation of DNA-templated transcription"/>
    <property type="evidence" value="ECO:0007669"/>
    <property type="project" value="UniProtKB-UniRule"/>
</dbReference>
<comment type="function">
    <text evidence="6">Transcriptional repressor that regulates multiple aspects of plant growth and development.</text>
</comment>
<organism evidence="8 9">
    <name type="scientific">Musa troglodytarum</name>
    <name type="common">fe'i banana</name>
    <dbReference type="NCBI Taxonomy" id="320322"/>
    <lineage>
        <taxon>Eukaryota</taxon>
        <taxon>Viridiplantae</taxon>
        <taxon>Streptophyta</taxon>
        <taxon>Embryophyta</taxon>
        <taxon>Tracheophyta</taxon>
        <taxon>Spermatophyta</taxon>
        <taxon>Magnoliopsida</taxon>
        <taxon>Liliopsida</taxon>
        <taxon>Zingiberales</taxon>
        <taxon>Musaceae</taxon>
        <taxon>Musa</taxon>
    </lineage>
</organism>
<keyword evidence="5 6" id="KW-0539">Nucleus</keyword>
<dbReference type="InterPro" id="IPR006458">
    <property type="entry name" value="Ovate_C"/>
</dbReference>
<dbReference type="Pfam" id="PF04844">
    <property type="entry name" value="Ovate"/>
    <property type="match status" value="1"/>
</dbReference>
<name>A0A9E7K704_9LILI</name>
<keyword evidence="3 6" id="KW-0805">Transcription regulation</keyword>
<evidence type="ECO:0000259" key="7">
    <source>
        <dbReference type="PROSITE" id="PS51754"/>
    </source>
</evidence>
<dbReference type="Proteomes" id="UP001055439">
    <property type="component" value="Chromosome 6"/>
</dbReference>
<protein>
    <recommendedName>
        <fullName evidence="6">Transcription repressor</fullName>
    </recommendedName>
    <alternativeName>
        <fullName evidence="6">Ovate family protein</fullName>
    </alternativeName>
</protein>
<evidence type="ECO:0000256" key="5">
    <source>
        <dbReference type="ARBA" id="ARBA00023242"/>
    </source>
</evidence>
<evidence type="ECO:0000256" key="3">
    <source>
        <dbReference type="ARBA" id="ARBA00023015"/>
    </source>
</evidence>
<reference evidence="8" key="1">
    <citation type="submission" date="2022-05" db="EMBL/GenBank/DDBJ databases">
        <title>The Musa troglodytarum L. genome provides insights into the mechanism of non-climacteric behaviour and enrichment of carotenoids.</title>
        <authorList>
            <person name="Wang J."/>
        </authorList>
    </citation>
    <scope>NUCLEOTIDE SEQUENCE</scope>
    <source>
        <tissue evidence="8">Leaf</tissue>
    </source>
</reference>
<proteinExistence type="predicted"/>
<dbReference type="GO" id="GO:0005634">
    <property type="term" value="C:nucleus"/>
    <property type="evidence" value="ECO:0007669"/>
    <property type="project" value="UniProtKB-SubCell"/>
</dbReference>
<keyword evidence="2 6" id="KW-0678">Repressor</keyword>
<evidence type="ECO:0000256" key="6">
    <source>
        <dbReference type="RuleBase" id="RU367028"/>
    </source>
</evidence>
<evidence type="ECO:0000256" key="2">
    <source>
        <dbReference type="ARBA" id="ARBA00022491"/>
    </source>
</evidence>
<dbReference type="AlphaFoldDB" id="A0A9E7K704"/>
<keyword evidence="4 6" id="KW-0804">Transcription</keyword>
<feature type="domain" description="OVATE" evidence="7">
    <location>
        <begin position="1"/>
        <end position="45"/>
    </location>
</feature>
<dbReference type="EMBL" id="CP097508">
    <property type="protein sequence ID" value="URE08918.1"/>
    <property type="molecule type" value="Genomic_DNA"/>
</dbReference>
<dbReference type="NCBIfam" id="TIGR01568">
    <property type="entry name" value="A_thal_3678"/>
    <property type="match status" value="1"/>
</dbReference>
<accession>A0A9E7K704</accession>
<dbReference type="InterPro" id="IPR038933">
    <property type="entry name" value="Ovate"/>
</dbReference>
<dbReference type="PANTHER" id="PTHR33057">
    <property type="entry name" value="TRANSCRIPTION REPRESSOR OFP7-RELATED"/>
    <property type="match status" value="1"/>
</dbReference>
<sequence length="62" mass="7266">MVAMIVENNIRASKDLEELLACYLSLNSNEYHDVIVKVFQQIWFDLAEVKLRNRRSGLRITV</sequence>
<evidence type="ECO:0000313" key="8">
    <source>
        <dbReference type="EMBL" id="URE08918.1"/>
    </source>
</evidence>
<keyword evidence="9" id="KW-1185">Reference proteome</keyword>
<dbReference type="PANTHER" id="PTHR33057:SF82">
    <property type="entry name" value="TRANSCRIPTION REPRESSOR OFP5"/>
    <property type="match status" value="1"/>
</dbReference>
<evidence type="ECO:0000313" key="9">
    <source>
        <dbReference type="Proteomes" id="UP001055439"/>
    </source>
</evidence>
<dbReference type="PROSITE" id="PS51754">
    <property type="entry name" value="OVATE"/>
    <property type="match status" value="1"/>
</dbReference>
<evidence type="ECO:0000256" key="4">
    <source>
        <dbReference type="ARBA" id="ARBA00023163"/>
    </source>
</evidence>
<dbReference type="OrthoDB" id="1928390at2759"/>
<gene>
    <name evidence="8" type="ORF">MUK42_13780</name>
</gene>
<comment type="subcellular location">
    <subcellularLocation>
        <location evidence="1 6">Nucleus</location>
    </subcellularLocation>
</comment>